<dbReference type="InterPro" id="IPR045384">
    <property type="entry name" value="DUF6527"/>
</dbReference>
<evidence type="ECO:0000313" key="2">
    <source>
        <dbReference type="Proteomes" id="UP001293718"/>
    </source>
</evidence>
<dbReference type="Pfam" id="PF20137">
    <property type="entry name" value="BubE"/>
    <property type="match status" value="1"/>
</dbReference>
<accession>A0ABU5I8A2</accession>
<protein>
    <submittedName>
        <fullName evidence="1">DUF6527 family protein</fullName>
    </submittedName>
</protein>
<keyword evidence="2" id="KW-1185">Reference proteome</keyword>
<comment type="caution">
    <text evidence="1">The sequence shown here is derived from an EMBL/GenBank/DDBJ whole genome shotgun (WGS) entry which is preliminary data.</text>
</comment>
<geneLocation type="plasmid" evidence="1">
    <name>unnamed</name>
</geneLocation>
<organism evidence="1 2">
    <name type="scientific">Azohydromonas lata</name>
    <dbReference type="NCBI Taxonomy" id="45677"/>
    <lineage>
        <taxon>Bacteria</taxon>
        <taxon>Pseudomonadati</taxon>
        <taxon>Pseudomonadota</taxon>
        <taxon>Betaproteobacteria</taxon>
        <taxon>Burkholderiales</taxon>
        <taxon>Sphaerotilaceae</taxon>
        <taxon>Azohydromonas</taxon>
    </lineage>
</organism>
<reference evidence="1 2" key="1">
    <citation type="submission" date="2023-11" db="EMBL/GenBank/DDBJ databases">
        <title>Draft genome of Azohydromonas lata strain H1 (DSM1123), a polyhydroxyalkanoate producer.</title>
        <authorList>
            <person name="Traversa D."/>
            <person name="D'Addabbo P."/>
            <person name="Pazzani C."/>
            <person name="Manzari C."/>
            <person name="Chiara M."/>
            <person name="Scrascia M."/>
        </authorList>
    </citation>
    <scope>NUCLEOTIDE SEQUENCE [LARGE SCALE GENOMIC DNA]</scope>
    <source>
        <strain evidence="1 2">H1</strain>
        <plasmid evidence="1">unnamed</plasmid>
    </source>
</reference>
<name>A0ABU5I8A2_9BURK</name>
<sequence>MNCPCGCGQRVELPLLLEVRPRWNLTVDSRGRPTLHPSVALREGCRSHYYVRAGKVLWV</sequence>
<dbReference type="Proteomes" id="UP001293718">
    <property type="component" value="Unassembled WGS sequence"/>
</dbReference>
<dbReference type="RefSeq" id="WP_322464208.1">
    <property type="nucleotide sequence ID" value="NZ_JAXOJX010000001.1"/>
</dbReference>
<dbReference type="EMBL" id="JAXOJX010000001">
    <property type="protein sequence ID" value="MDZ5455314.1"/>
    <property type="molecule type" value="Genomic_DNA"/>
</dbReference>
<evidence type="ECO:0000313" key="1">
    <source>
        <dbReference type="EMBL" id="MDZ5455314.1"/>
    </source>
</evidence>
<keyword evidence="1" id="KW-0614">Plasmid</keyword>
<gene>
    <name evidence="1" type="ORF">SM757_01880</name>
</gene>
<proteinExistence type="predicted"/>